<evidence type="ECO:0000313" key="2">
    <source>
        <dbReference type="Proteomes" id="UP000242715"/>
    </source>
</evidence>
<gene>
    <name evidence="1" type="ORF">TSUD_265420</name>
</gene>
<dbReference type="AlphaFoldDB" id="A0A2Z6N690"/>
<reference evidence="2" key="1">
    <citation type="journal article" date="2017" name="Front. Plant Sci.">
        <title>Climate Clever Clovers: New Paradigm to Reduce the Environmental Footprint of Ruminants by Breeding Low Methanogenic Forages Utilizing Haplotype Variation.</title>
        <authorList>
            <person name="Kaur P."/>
            <person name="Appels R."/>
            <person name="Bayer P.E."/>
            <person name="Keeble-Gagnere G."/>
            <person name="Wang J."/>
            <person name="Hirakawa H."/>
            <person name="Shirasawa K."/>
            <person name="Vercoe P."/>
            <person name="Stefanova K."/>
            <person name="Durmic Z."/>
            <person name="Nichols P."/>
            <person name="Revell C."/>
            <person name="Isobe S.N."/>
            <person name="Edwards D."/>
            <person name="Erskine W."/>
        </authorList>
    </citation>
    <scope>NUCLEOTIDE SEQUENCE [LARGE SCALE GENOMIC DNA]</scope>
    <source>
        <strain evidence="2">cv. Daliak</strain>
    </source>
</reference>
<sequence>MFNEFMPQIESEESSFWSLNVLLRSLRNAKDELIEMTSSSVYGASVKQDHEDSVEDVIQVSEMLKECYSEHFTDSCPDNLQIACGVAERMLRARLELFKENCMDIGMPIILEYTDTLGATNRRFWGTMDIKLEDPFYKPVMKRLIQLSLDRSMADSRETFLQLKCKPAGEEEASGALLEESLEGYYNPELEELMKMIEQNAMSFNKSYGKMKASIVQTDDPFSENYQLESLILGRLMMLGKLTMFGSVTKFKITPYGKMRTEDGPFRFLRICLWGMTKQAV</sequence>
<name>A0A2Z6N690_TRISU</name>
<accession>A0A2Z6N690</accession>
<dbReference type="Proteomes" id="UP000242715">
    <property type="component" value="Unassembled WGS sequence"/>
</dbReference>
<evidence type="ECO:0000313" key="1">
    <source>
        <dbReference type="EMBL" id="GAU40398.1"/>
    </source>
</evidence>
<keyword evidence="2" id="KW-1185">Reference proteome</keyword>
<proteinExistence type="predicted"/>
<organism evidence="1 2">
    <name type="scientific">Trifolium subterraneum</name>
    <name type="common">Subterranean clover</name>
    <dbReference type="NCBI Taxonomy" id="3900"/>
    <lineage>
        <taxon>Eukaryota</taxon>
        <taxon>Viridiplantae</taxon>
        <taxon>Streptophyta</taxon>
        <taxon>Embryophyta</taxon>
        <taxon>Tracheophyta</taxon>
        <taxon>Spermatophyta</taxon>
        <taxon>Magnoliopsida</taxon>
        <taxon>eudicotyledons</taxon>
        <taxon>Gunneridae</taxon>
        <taxon>Pentapetalae</taxon>
        <taxon>rosids</taxon>
        <taxon>fabids</taxon>
        <taxon>Fabales</taxon>
        <taxon>Fabaceae</taxon>
        <taxon>Papilionoideae</taxon>
        <taxon>50 kb inversion clade</taxon>
        <taxon>NPAAA clade</taxon>
        <taxon>Hologalegina</taxon>
        <taxon>IRL clade</taxon>
        <taxon>Trifolieae</taxon>
        <taxon>Trifolium</taxon>
    </lineage>
</organism>
<protein>
    <submittedName>
        <fullName evidence="1">Uncharacterized protein</fullName>
    </submittedName>
</protein>
<dbReference type="EMBL" id="DF973803">
    <property type="protein sequence ID" value="GAU40398.1"/>
    <property type="molecule type" value="Genomic_DNA"/>
</dbReference>